<dbReference type="CDD" id="cd02042">
    <property type="entry name" value="ParAB_family"/>
    <property type="match status" value="1"/>
</dbReference>
<proteinExistence type="predicted"/>
<dbReference type="RefSeq" id="WP_148074285.1">
    <property type="nucleotide sequence ID" value="NZ_CP042913.1"/>
</dbReference>
<dbReference type="GO" id="GO:0016787">
    <property type="term" value="F:hydrolase activity"/>
    <property type="evidence" value="ECO:0007669"/>
    <property type="project" value="UniProtKB-KW"/>
</dbReference>
<accession>A0A5B9QEA9</accession>
<dbReference type="InterPro" id="IPR002586">
    <property type="entry name" value="CobQ/CobB/MinD/ParA_Nub-bd_dom"/>
</dbReference>
<name>A0A5B9QEA9_9BACT</name>
<reference evidence="2 3" key="1">
    <citation type="submission" date="2019-08" db="EMBL/GenBank/DDBJ databases">
        <title>Deep-cultivation of Planctomycetes and their phenomic and genomic characterization uncovers novel biology.</title>
        <authorList>
            <person name="Wiegand S."/>
            <person name="Jogler M."/>
            <person name="Boedeker C."/>
            <person name="Pinto D."/>
            <person name="Vollmers J."/>
            <person name="Rivas-Marin E."/>
            <person name="Kohn T."/>
            <person name="Peeters S.H."/>
            <person name="Heuer A."/>
            <person name="Rast P."/>
            <person name="Oberbeckmann S."/>
            <person name="Bunk B."/>
            <person name="Jeske O."/>
            <person name="Meyerdierks A."/>
            <person name="Storesund J.E."/>
            <person name="Kallscheuer N."/>
            <person name="Luecker S."/>
            <person name="Lage O.M."/>
            <person name="Pohl T."/>
            <person name="Merkel B.J."/>
            <person name="Hornburger P."/>
            <person name="Mueller R.-W."/>
            <person name="Bruemmer F."/>
            <person name="Labrenz M."/>
            <person name="Spormann A.M."/>
            <person name="Op den Camp H."/>
            <person name="Overmann J."/>
            <person name="Amann R."/>
            <person name="Jetten M.S.M."/>
            <person name="Mascher T."/>
            <person name="Medema M.H."/>
            <person name="Devos D.P."/>
            <person name="Kaster A.-K."/>
            <person name="Ovreas L."/>
            <person name="Rohde M."/>
            <person name="Galperin M.Y."/>
            <person name="Jogler C."/>
        </authorList>
    </citation>
    <scope>NUCLEOTIDE SEQUENCE [LARGE SCALE GENOMIC DNA]</scope>
    <source>
        <strain evidence="2 3">Pr1d</strain>
    </source>
</reference>
<evidence type="ECO:0000313" key="3">
    <source>
        <dbReference type="Proteomes" id="UP000323917"/>
    </source>
</evidence>
<dbReference type="Gene3D" id="3.40.50.300">
    <property type="entry name" value="P-loop containing nucleotide triphosphate hydrolases"/>
    <property type="match status" value="1"/>
</dbReference>
<dbReference type="PANTHER" id="PTHR13696">
    <property type="entry name" value="P-LOOP CONTAINING NUCLEOSIDE TRIPHOSPHATE HYDROLASE"/>
    <property type="match status" value="1"/>
</dbReference>
<keyword evidence="2" id="KW-0378">Hydrolase</keyword>
<dbReference type="Proteomes" id="UP000323917">
    <property type="component" value="Chromosome"/>
</dbReference>
<evidence type="ECO:0000259" key="1">
    <source>
        <dbReference type="Pfam" id="PF01656"/>
    </source>
</evidence>
<gene>
    <name evidence="2" type="ORF">Pr1d_31380</name>
</gene>
<evidence type="ECO:0000313" key="2">
    <source>
        <dbReference type="EMBL" id="QEG35832.1"/>
    </source>
</evidence>
<dbReference type="EC" id="3.6.-.-" evidence="2"/>
<dbReference type="InterPro" id="IPR027417">
    <property type="entry name" value="P-loop_NTPase"/>
</dbReference>
<dbReference type="KEGG" id="bgok:Pr1d_31380"/>
<dbReference type="InterPro" id="IPR050678">
    <property type="entry name" value="DNA_Partitioning_ATPase"/>
</dbReference>
<sequence length="236" mass="25661">MNITFAHSKGGVTKSAIASNLCVWLHKKGHNVAAIDLDAGAYGNKSLTTSVGQAEPEIPIYQPADSAELRDLLPQLAEQFHFTVADAPGGFQSTAQTNIELLKHSDFVLIPVKPEFDAIEPLTVVEEIIDEARLENPLLEARVIINCLDGRTRTGRDPQSIVDLIHSICPNLRVMRQKVRVDFSAFQSARINGTVVIQGGRSPAQEDLNALFAELLSDMIVSIGRHSQQQASTANS</sequence>
<dbReference type="AlphaFoldDB" id="A0A5B9QEA9"/>
<keyword evidence="3" id="KW-1185">Reference proteome</keyword>
<dbReference type="OrthoDB" id="9804460at2"/>
<organism evidence="2 3">
    <name type="scientific">Bythopirellula goksoeyrii</name>
    <dbReference type="NCBI Taxonomy" id="1400387"/>
    <lineage>
        <taxon>Bacteria</taxon>
        <taxon>Pseudomonadati</taxon>
        <taxon>Planctomycetota</taxon>
        <taxon>Planctomycetia</taxon>
        <taxon>Pirellulales</taxon>
        <taxon>Lacipirellulaceae</taxon>
        <taxon>Bythopirellula</taxon>
    </lineage>
</organism>
<protein>
    <submittedName>
        <fullName evidence="2">MinD/ParA/CobQ/CobA-like protein</fullName>
        <ecNumber evidence="2">3.6.-.-</ecNumber>
    </submittedName>
</protein>
<dbReference type="SUPFAM" id="SSF52540">
    <property type="entry name" value="P-loop containing nucleoside triphosphate hydrolases"/>
    <property type="match status" value="1"/>
</dbReference>
<dbReference type="Pfam" id="PF01656">
    <property type="entry name" value="CbiA"/>
    <property type="match status" value="1"/>
</dbReference>
<feature type="domain" description="CobQ/CobB/MinD/ParA nucleotide binding" evidence="1">
    <location>
        <begin position="3"/>
        <end position="166"/>
    </location>
</feature>
<dbReference type="PANTHER" id="PTHR13696:SF99">
    <property type="entry name" value="COBYRINIC ACID AC-DIAMIDE SYNTHASE"/>
    <property type="match status" value="1"/>
</dbReference>
<dbReference type="EMBL" id="CP042913">
    <property type="protein sequence ID" value="QEG35832.1"/>
    <property type="molecule type" value="Genomic_DNA"/>
</dbReference>